<dbReference type="GO" id="GO:0006357">
    <property type="term" value="P:regulation of transcription by RNA polymerase II"/>
    <property type="evidence" value="ECO:0007669"/>
    <property type="project" value="InterPro"/>
</dbReference>
<keyword evidence="3" id="KW-1185">Reference proteome</keyword>
<dbReference type="EMBL" id="JAWWNJ010000085">
    <property type="protein sequence ID" value="KAK7001037.1"/>
    <property type="molecule type" value="Genomic_DNA"/>
</dbReference>
<sequence length="883" mass="98525">MSKIWSEWSDIDSKAIVEPAEVRVPANVAQFFDLEAVASDDEEEEMNEVDEGFIDDAPRAASASRPLTQWQDLSANEQEDLQKLADSIRTRYQRRVVLPENDDNPTPIPSLDRYASVDNHALYAVRIPKGTEYDFVSNIYDAGPKLSIITAMFREDVPGIVYLEVVDPQKLSLLLSYAPRVGRPRLIPVAERASVIDFTRVPVPLRPGWAYLRRPHTMASDVVFVVSVDAGVEALAAQYNKKGDKEFVIGVFLPEQIVQTHRPPPQSDVDFYAQHMPNTVGVPDVHTKHVLALGPGDAFVIPPQPWFLYREDGRRLKSFHAYWGRILAIRELGSTSYAACVRSIDFERLKPKGSVQLIPLSFLRHSFFREDRQLCFGDRVIVCQGSEYRGSVGRVVGVDDAGDVTVTLSTADDASMLDATSTVDIPMKNLQICFFRGDSVEVTFGPHAGETGILVASRSGGFWIVYTGKNTEQPTVAVQVQALRFADQHVLEVPQPLQPIVATPAKSKETAPPAFVFDPDAVKNAAALANSDGAKINQAKQLLYTGDRFRGRQVRVFGGDKEFLGREYKGQTGQVVGSTLATRPPNKNTRHPLPLEYVSLLQLSSGKDLWNGAVVQVQLHSNARIVQVNIDHLQDTNTHLLLTQSVHVPWEGPPRPVTPPPPPTYSAESAWQAVVPRMSLKEKTMAEMETEQTNGGWLMKPELKQKRIDVVVDASFIPPHWAKKWTNDLTMSHGKTGYIVMDEKFNPRTQKAVVKLDPMGFKLFCPVDNLRPQRTLYIPHVHEGRESIARGNVRVIVIGCDMDQRFTYLGSHARVDPGSEREDGSVSVLFPVDPWNPLDAAPSHRFPLKSLCRSLNRQPLGYPQLIMTSKFFYMHPNLDADVL</sequence>
<dbReference type="GO" id="GO:0003729">
    <property type="term" value="F:mRNA binding"/>
    <property type="evidence" value="ECO:0007669"/>
    <property type="project" value="TreeGrafter"/>
</dbReference>
<organism evidence="2 3">
    <name type="scientific">Favolaschia claudopus</name>
    <dbReference type="NCBI Taxonomy" id="2862362"/>
    <lineage>
        <taxon>Eukaryota</taxon>
        <taxon>Fungi</taxon>
        <taxon>Dikarya</taxon>
        <taxon>Basidiomycota</taxon>
        <taxon>Agaricomycotina</taxon>
        <taxon>Agaricomycetes</taxon>
        <taxon>Agaricomycetidae</taxon>
        <taxon>Agaricales</taxon>
        <taxon>Marasmiineae</taxon>
        <taxon>Mycenaceae</taxon>
        <taxon>Favolaschia</taxon>
    </lineage>
</organism>
<feature type="domain" description="KOW" evidence="1">
    <location>
        <begin position="373"/>
        <end position="401"/>
    </location>
</feature>
<dbReference type="SMART" id="SM00739">
    <property type="entry name" value="KOW"/>
    <property type="match status" value="2"/>
</dbReference>
<dbReference type="InterPro" id="IPR005824">
    <property type="entry name" value="KOW"/>
</dbReference>
<name>A0AAW0A5F4_9AGAR</name>
<dbReference type="GO" id="GO:0032044">
    <property type="term" value="C:DSIF complex"/>
    <property type="evidence" value="ECO:0007669"/>
    <property type="project" value="TreeGrafter"/>
</dbReference>
<evidence type="ECO:0000313" key="2">
    <source>
        <dbReference type="EMBL" id="KAK7001037.1"/>
    </source>
</evidence>
<dbReference type="GO" id="GO:0032784">
    <property type="term" value="P:regulation of DNA-templated transcription elongation"/>
    <property type="evidence" value="ECO:0007669"/>
    <property type="project" value="InterPro"/>
</dbReference>
<dbReference type="AlphaFoldDB" id="A0AAW0A5F4"/>
<accession>A0AAW0A5F4</accession>
<dbReference type="Proteomes" id="UP001362999">
    <property type="component" value="Unassembled WGS sequence"/>
</dbReference>
<comment type="caution">
    <text evidence="2">The sequence shown here is derived from an EMBL/GenBank/DDBJ whole genome shotgun (WGS) entry which is preliminary data.</text>
</comment>
<evidence type="ECO:0000313" key="3">
    <source>
        <dbReference type="Proteomes" id="UP001362999"/>
    </source>
</evidence>
<protein>
    <recommendedName>
        <fullName evidence="1">KOW domain-containing protein</fullName>
    </recommendedName>
</protein>
<dbReference type="InterPro" id="IPR039659">
    <property type="entry name" value="SPT5"/>
</dbReference>
<dbReference type="PANTHER" id="PTHR11125:SF7">
    <property type="entry name" value="TRANSCRIPTION ELONGATION FACTOR SPT5"/>
    <property type="match status" value="1"/>
</dbReference>
<proteinExistence type="predicted"/>
<dbReference type="GO" id="GO:0006368">
    <property type="term" value="P:transcription elongation by RNA polymerase II"/>
    <property type="evidence" value="ECO:0007669"/>
    <property type="project" value="TreeGrafter"/>
</dbReference>
<evidence type="ECO:0000259" key="1">
    <source>
        <dbReference type="SMART" id="SM00739"/>
    </source>
</evidence>
<feature type="domain" description="KOW" evidence="1">
    <location>
        <begin position="433"/>
        <end position="460"/>
    </location>
</feature>
<gene>
    <name evidence="2" type="ORF">R3P38DRAFT_3284772</name>
</gene>
<reference evidence="2 3" key="1">
    <citation type="journal article" date="2024" name="J Genomics">
        <title>Draft genome sequencing and assembly of Favolaschia claudopus CIRM-BRFM 2984 isolated from oak limbs.</title>
        <authorList>
            <person name="Navarro D."/>
            <person name="Drula E."/>
            <person name="Chaduli D."/>
            <person name="Cazenave R."/>
            <person name="Ahrendt S."/>
            <person name="Wang J."/>
            <person name="Lipzen A."/>
            <person name="Daum C."/>
            <person name="Barry K."/>
            <person name="Grigoriev I.V."/>
            <person name="Favel A."/>
            <person name="Rosso M.N."/>
            <person name="Martin F."/>
        </authorList>
    </citation>
    <scope>NUCLEOTIDE SEQUENCE [LARGE SCALE GENOMIC DNA]</scope>
    <source>
        <strain evidence="2 3">CIRM-BRFM 2984</strain>
    </source>
</reference>
<dbReference type="PANTHER" id="PTHR11125">
    <property type="entry name" value="SUPPRESSOR OF TY 5"/>
    <property type="match status" value="1"/>
</dbReference>